<keyword evidence="4" id="KW-0238">DNA-binding</keyword>
<comment type="subcellular location">
    <subcellularLocation>
        <location evidence="1">Nucleus</location>
    </subcellularLocation>
</comment>
<evidence type="ECO:0000256" key="7">
    <source>
        <dbReference type="SAM" id="MobiDB-lite"/>
    </source>
</evidence>
<name>A0A1D1ZCY2_9ARAE</name>
<sequence>IKNYWNTRIKRRQRAGLPLYPPDIQHQTGLHHRPTTAGPLSDHKALYSTSIGATPLSLLDPTNFEAPPAMASPSLAGALGHHPPLLASGHPQRFKRLRDDDMGGGFSLPFVTNPVAPPPPPSHIPMFPFSVLGGYDLTPPPPPQQQQQQQQCFSVKMELPSSQLFAEPSTAGSLHFGRCNSELLDALLRDTQPIGDGKGGDDQRGDGFPPEPNGEEAKWVKANADGAGGELSQGLVPGTAGGKWDGSNNPIDTVMKREAAENAGSVDDDLSALLDLIPMASIPATTAAAAAMGAAREWYNGDSGGEVSNGQSSGVTDDNVGLEMQQLASSLSMATEEDHSWSIGSCQWHDMAGTC</sequence>
<protein>
    <submittedName>
        <fullName evidence="8">Transcription factor GAMYB</fullName>
    </submittedName>
</protein>
<proteinExistence type="predicted"/>
<organism evidence="8">
    <name type="scientific">Anthurium amnicola</name>
    <dbReference type="NCBI Taxonomy" id="1678845"/>
    <lineage>
        <taxon>Eukaryota</taxon>
        <taxon>Viridiplantae</taxon>
        <taxon>Streptophyta</taxon>
        <taxon>Embryophyta</taxon>
        <taxon>Tracheophyta</taxon>
        <taxon>Spermatophyta</taxon>
        <taxon>Magnoliopsida</taxon>
        <taxon>Liliopsida</taxon>
        <taxon>Araceae</taxon>
        <taxon>Pothoideae</taxon>
        <taxon>Potheae</taxon>
        <taxon>Anthurium</taxon>
    </lineage>
</organism>
<keyword evidence="5" id="KW-0804">Transcription</keyword>
<accession>A0A1D1ZCY2</accession>
<dbReference type="PANTHER" id="PTHR47995:SF18">
    <property type="entry name" value="TRANSCRIPTION FACTOR MYB65"/>
    <property type="match status" value="1"/>
</dbReference>
<dbReference type="GO" id="GO:0005634">
    <property type="term" value="C:nucleus"/>
    <property type="evidence" value="ECO:0007669"/>
    <property type="project" value="UniProtKB-SubCell"/>
</dbReference>
<evidence type="ECO:0000256" key="2">
    <source>
        <dbReference type="ARBA" id="ARBA00022737"/>
    </source>
</evidence>
<dbReference type="GO" id="GO:0003677">
    <property type="term" value="F:DNA binding"/>
    <property type="evidence" value="ECO:0007669"/>
    <property type="project" value="UniProtKB-KW"/>
</dbReference>
<keyword evidence="3" id="KW-0805">Transcription regulation</keyword>
<evidence type="ECO:0000256" key="1">
    <source>
        <dbReference type="ARBA" id="ARBA00004123"/>
    </source>
</evidence>
<dbReference type="EMBL" id="GDJX01003177">
    <property type="protein sequence ID" value="JAT64759.1"/>
    <property type="molecule type" value="Transcribed_RNA"/>
</dbReference>
<feature type="region of interest" description="Disordered" evidence="7">
    <location>
        <begin position="191"/>
        <end position="251"/>
    </location>
</feature>
<evidence type="ECO:0000256" key="6">
    <source>
        <dbReference type="ARBA" id="ARBA00023242"/>
    </source>
</evidence>
<feature type="non-terminal residue" evidence="8">
    <location>
        <position position="1"/>
    </location>
</feature>
<evidence type="ECO:0000256" key="4">
    <source>
        <dbReference type="ARBA" id="ARBA00023125"/>
    </source>
</evidence>
<evidence type="ECO:0000313" key="8">
    <source>
        <dbReference type="EMBL" id="JAT64759.1"/>
    </source>
</evidence>
<keyword evidence="6" id="KW-0539">Nucleus</keyword>
<evidence type="ECO:0000256" key="3">
    <source>
        <dbReference type="ARBA" id="ARBA00023015"/>
    </source>
</evidence>
<dbReference type="AlphaFoldDB" id="A0A1D1ZCY2"/>
<gene>
    <name evidence="8" type="primary">GAM1_3</name>
    <name evidence="8" type="ORF">g.55133</name>
</gene>
<dbReference type="PANTHER" id="PTHR47995">
    <property type="entry name" value="TRANSCRIPTION FACTOR MYB33-RELATED"/>
    <property type="match status" value="1"/>
</dbReference>
<evidence type="ECO:0000256" key="5">
    <source>
        <dbReference type="ARBA" id="ARBA00023163"/>
    </source>
</evidence>
<keyword evidence="2" id="KW-0677">Repeat</keyword>
<reference evidence="8" key="1">
    <citation type="submission" date="2015-07" db="EMBL/GenBank/DDBJ databases">
        <title>Transcriptome Assembly of Anthurium amnicola.</title>
        <authorList>
            <person name="Suzuki J."/>
        </authorList>
    </citation>
    <scope>NUCLEOTIDE SEQUENCE</scope>
</reference>